<organism evidence="2 3">
    <name type="scientific">Reticulibacter mediterranei</name>
    <dbReference type="NCBI Taxonomy" id="2778369"/>
    <lineage>
        <taxon>Bacteria</taxon>
        <taxon>Bacillati</taxon>
        <taxon>Chloroflexota</taxon>
        <taxon>Ktedonobacteria</taxon>
        <taxon>Ktedonobacterales</taxon>
        <taxon>Reticulibacteraceae</taxon>
        <taxon>Reticulibacter</taxon>
    </lineage>
</organism>
<feature type="compositionally biased region" description="Basic and acidic residues" evidence="1">
    <location>
        <begin position="1"/>
        <end position="31"/>
    </location>
</feature>
<proteinExistence type="predicted"/>
<name>A0A8J3N804_9CHLR</name>
<dbReference type="Proteomes" id="UP000597444">
    <property type="component" value="Unassembled WGS sequence"/>
</dbReference>
<feature type="compositionally biased region" description="Polar residues" evidence="1">
    <location>
        <begin position="244"/>
        <end position="262"/>
    </location>
</feature>
<dbReference type="RefSeq" id="WP_220208524.1">
    <property type="nucleotide sequence ID" value="NZ_BNJK01000002.1"/>
</dbReference>
<dbReference type="EMBL" id="BNJK01000002">
    <property type="protein sequence ID" value="GHO97742.1"/>
    <property type="molecule type" value="Genomic_DNA"/>
</dbReference>
<evidence type="ECO:0000256" key="1">
    <source>
        <dbReference type="SAM" id="MobiDB-lite"/>
    </source>
</evidence>
<accession>A0A8J3N804</accession>
<evidence type="ECO:0000313" key="2">
    <source>
        <dbReference type="EMBL" id="GHO97742.1"/>
    </source>
</evidence>
<keyword evidence="3" id="KW-1185">Reference proteome</keyword>
<reference evidence="2" key="1">
    <citation type="submission" date="2020-10" db="EMBL/GenBank/DDBJ databases">
        <title>Taxonomic study of unclassified bacteria belonging to the class Ktedonobacteria.</title>
        <authorList>
            <person name="Yabe S."/>
            <person name="Wang C.M."/>
            <person name="Zheng Y."/>
            <person name="Sakai Y."/>
            <person name="Cavaletti L."/>
            <person name="Monciardini P."/>
            <person name="Donadio S."/>
        </authorList>
    </citation>
    <scope>NUCLEOTIDE SEQUENCE</scope>
    <source>
        <strain evidence="2">ID150040</strain>
    </source>
</reference>
<evidence type="ECO:0000313" key="3">
    <source>
        <dbReference type="Proteomes" id="UP000597444"/>
    </source>
</evidence>
<feature type="region of interest" description="Disordered" evidence="1">
    <location>
        <begin position="244"/>
        <end position="273"/>
    </location>
</feature>
<dbReference type="AlphaFoldDB" id="A0A8J3N804"/>
<protein>
    <submittedName>
        <fullName evidence="2">Uncharacterized protein</fullName>
    </submittedName>
</protein>
<sequence>MPKRPIEGTSQLEKRRKGEEPETGYHSDATRFGRPASREGQGSSAERFHDTIAQEGHEKIVNYAQYLGLEEIGPHSTEEEILKAVNDLSEENGRGKINEEELRKKAEKHKLTQEYDYQPESSSEGEPFDDDINHIVTLHLREMNDEQRAIYAEGYEIDVDEVEEHWNSKHQKRVNYAERYTDDVTFADPPLEVLAKVNQKRIWALTDLDELDAKAAVFDRVGERNYLSDEDDRAREDAMQQIINNLPRSDTLAPRNSTTWRQAQEEYRRQRGM</sequence>
<feature type="compositionally biased region" description="Basic and acidic residues" evidence="1">
    <location>
        <begin position="263"/>
        <end position="273"/>
    </location>
</feature>
<gene>
    <name evidence="2" type="ORF">KSF_077900</name>
</gene>
<feature type="region of interest" description="Disordered" evidence="1">
    <location>
        <begin position="1"/>
        <end position="53"/>
    </location>
</feature>
<comment type="caution">
    <text evidence="2">The sequence shown here is derived from an EMBL/GenBank/DDBJ whole genome shotgun (WGS) entry which is preliminary data.</text>
</comment>